<dbReference type="SMART" id="SM00322">
    <property type="entry name" value="KH"/>
    <property type="match status" value="2"/>
</dbReference>
<dbReference type="Pfam" id="PF00013">
    <property type="entry name" value="KH_1"/>
    <property type="match status" value="2"/>
</dbReference>
<name>A0AAW0SF71_SCYPA</name>
<dbReference type="PANTHER" id="PTHR45737">
    <property type="entry name" value="VON WILLEBRAND FACTOR A DOMAIN-CONTAINING PROTEIN 5A"/>
    <property type="match status" value="1"/>
</dbReference>
<dbReference type="PANTHER" id="PTHR45737:SF6">
    <property type="entry name" value="VON WILLEBRAND FACTOR A DOMAIN-CONTAINING PROTEIN 5A"/>
    <property type="match status" value="1"/>
</dbReference>
<dbReference type="InterPro" id="IPR036612">
    <property type="entry name" value="KH_dom_type_1_sf"/>
</dbReference>
<organism evidence="4 5">
    <name type="scientific">Scylla paramamosain</name>
    <name type="common">Mud crab</name>
    <dbReference type="NCBI Taxonomy" id="85552"/>
    <lineage>
        <taxon>Eukaryota</taxon>
        <taxon>Metazoa</taxon>
        <taxon>Ecdysozoa</taxon>
        <taxon>Arthropoda</taxon>
        <taxon>Crustacea</taxon>
        <taxon>Multicrustacea</taxon>
        <taxon>Malacostraca</taxon>
        <taxon>Eumalacostraca</taxon>
        <taxon>Eucarida</taxon>
        <taxon>Decapoda</taxon>
        <taxon>Pleocyemata</taxon>
        <taxon>Brachyura</taxon>
        <taxon>Eubrachyura</taxon>
        <taxon>Portunoidea</taxon>
        <taxon>Portunidae</taxon>
        <taxon>Portuninae</taxon>
        <taxon>Scylla</taxon>
    </lineage>
</organism>
<keyword evidence="5" id="KW-1185">Reference proteome</keyword>
<feature type="domain" description="VIT" evidence="3">
    <location>
        <begin position="1"/>
        <end position="85"/>
    </location>
</feature>
<reference evidence="4 5" key="1">
    <citation type="submission" date="2023-03" db="EMBL/GenBank/DDBJ databases">
        <title>High-quality genome of Scylla paramamosain provides insights in environmental adaptation.</title>
        <authorList>
            <person name="Zhang L."/>
        </authorList>
    </citation>
    <scope>NUCLEOTIDE SEQUENCE [LARGE SCALE GENOMIC DNA]</scope>
    <source>
        <strain evidence="4">LZ_2023a</strain>
        <tissue evidence="4">Muscle</tissue>
    </source>
</reference>
<feature type="compositionally biased region" description="Basic and acidic residues" evidence="2">
    <location>
        <begin position="372"/>
        <end position="391"/>
    </location>
</feature>
<dbReference type="InterPro" id="IPR004087">
    <property type="entry name" value="KH_dom"/>
</dbReference>
<gene>
    <name evidence="4" type="ORF">O3P69_018350</name>
</gene>
<keyword evidence="1" id="KW-0694">RNA-binding</keyword>
<comment type="caution">
    <text evidence="4">The sequence shown here is derived from an EMBL/GenBank/DDBJ whole genome shotgun (WGS) entry which is preliminary data.</text>
</comment>
<dbReference type="InterPro" id="IPR004088">
    <property type="entry name" value="KH_dom_type_1"/>
</dbReference>
<feature type="compositionally biased region" description="Basic and acidic residues" evidence="2">
    <location>
        <begin position="258"/>
        <end position="268"/>
    </location>
</feature>
<dbReference type="EMBL" id="JARAKH010001127">
    <property type="protein sequence ID" value="KAK8373511.1"/>
    <property type="molecule type" value="Genomic_DNA"/>
</dbReference>
<evidence type="ECO:0000259" key="3">
    <source>
        <dbReference type="PROSITE" id="PS51468"/>
    </source>
</evidence>
<feature type="region of interest" description="Disordered" evidence="2">
    <location>
        <begin position="559"/>
        <end position="578"/>
    </location>
</feature>
<evidence type="ECO:0000313" key="4">
    <source>
        <dbReference type="EMBL" id="KAK8373511.1"/>
    </source>
</evidence>
<evidence type="ECO:0000313" key="5">
    <source>
        <dbReference type="Proteomes" id="UP001487740"/>
    </source>
</evidence>
<dbReference type="GO" id="GO:0010468">
    <property type="term" value="P:regulation of gene expression"/>
    <property type="evidence" value="ECO:0007669"/>
    <property type="project" value="UniProtKB-ARBA"/>
</dbReference>
<dbReference type="GO" id="GO:0003723">
    <property type="term" value="F:RNA binding"/>
    <property type="evidence" value="ECO:0007669"/>
    <property type="project" value="UniProtKB-UniRule"/>
</dbReference>
<protein>
    <recommendedName>
        <fullName evidence="3">VIT domain-containing protein</fullName>
    </recommendedName>
</protein>
<dbReference type="Gene3D" id="3.30.1370.10">
    <property type="entry name" value="K Homology domain, type 1"/>
    <property type="match status" value="2"/>
</dbReference>
<dbReference type="PROSITE" id="PS50084">
    <property type="entry name" value="KH_TYPE_1"/>
    <property type="match status" value="2"/>
</dbReference>
<evidence type="ECO:0000256" key="1">
    <source>
        <dbReference type="PROSITE-ProRule" id="PRU00117"/>
    </source>
</evidence>
<feature type="compositionally biased region" description="Basic and acidic residues" evidence="2">
    <location>
        <begin position="226"/>
        <end position="242"/>
    </location>
</feature>
<feature type="compositionally biased region" description="Basic residues" evidence="2">
    <location>
        <begin position="243"/>
        <end position="257"/>
    </location>
</feature>
<dbReference type="SUPFAM" id="SSF54791">
    <property type="entry name" value="Eukaryotic type KH-domain (KH-domain type I)"/>
    <property type="match status" value="2"/>
</dbReference>
<dbReference type="InterPro" id="IPR013694">
    <property type="entry name" value="VIT"/>
</dbReference>
<accession>A0AAW0SF71</accession>
<dbReference type="PROSITE" id="PS51468">
    <property type="entry name" value="VIT"/>
    <property type="match status" value="1"/>
</dbReference>
<evidence type="ECO:0000256" key="2">
    <source>
        <dbReference type="SAM" id="MobiDB-lite"/>
    </source>
</evidence>
<feature type="region of interest" description="Disordered" evidence="2">
    <location>
        <begin position="226"/>
        <end position="402"/>
    </location>
</feature>
<feature type="compositionally biased region" description="Basic and acidic residues" evidence="2">
    <location>
        <begin position="336"/>
        <end position="349"/>
    </location>
</feature>
<dbReference type="Proteomes" id="UP001487740">
    <property type="component" value="Unassembled WGS sequence"/>
</dbReference>
<dbReference type="Pfam" id="PF08487">
    <property type="entry name" value="VIT"/>
    <property type="match status" value="1"/>
</dbReference>
<feature type="compositionally biased region" description="Low complexity" evidence="2">
    <location>
        <begin position="280"/>
        <end position="294"/>
    </location>
</feature>
<proteinExistence type="predicted"/>
<dbReference type="AlphaFoldDB" id="A0AAW0SF71"/>
<feature type="compositionally biased region" description="Basic residues" evidence="2">
    <location>
        <begin position="309"/>
        <end position="318"/>
    </location>
</feature>
<sequence length="578" mass="64312">MKVRAVLPVEEGAAVYHCEAQLDGRTIVTHCLEKNKAEKVYKEALKEGKTALMTREDPDSSDILTLNLGNFPAGTRAKVTLRLVMELRVETDGIISFVLPTVLNPRYTPADHPRRQADDDMERAAEEDMKEERAVKCCGFLYLLRRLFRRKKKAAVREAAKTDNVKEKVIEDTEEETIEEETVTRAIVHAEETMEDDGDNGNDEEKDFVADQEMKTCEDEALVEAENKAENNESDDGKEKPTHTSKKKRKRKKRKVKVEKAPPVKADEDLAMGVKQVSGEASEAPKASEAPETPEATEGDSEGWTVVACKKKRPRKVRVQPSLPKETVAETPEDPDPPKRDSEGKEVVGRGKNRPKKVKAPSLPEVKAAIESPRRQQLEAKKGKQRAERAKQQRALDSVRRSWQEEEKEATLAVAPHMRRYIVGPRGATLREVCQEFAGVRVCVPPPSDTRTATIRLCGPARKVPAALARLEALLRQAEVIEAQVAVTPRQRCHVVGPAGATVRRLLQEFPDVQVRVPPATDKVSRTVLLRGPRTQVAGAEAFVRGCLEAAGRTAHAAHAGHRHAHHARRHAHNLAHQ</sequence>